<dbReference type="AlphaFoldDB" id="A0A8B6X4M0"/>
<reference evidence="6" key="1">
    <citation type="journal article" date="1997" name="Curr. Biol.">
        <title>PAS: a multifunctional domain family comes to light.</title>
        <authorList>
            <person name="Ponting C.P."/>
            <person name="Aravind L."/>
        </authorList>
    </citation>
    <scope>NUCLEOTIDE SEQUENCE</scope>
</reference>
<evidence type="ECO:0000313" key="6">
    <source>
        <dbReference type="RefSeq" id="WP_028311874.1"/>
    </source>
</evidence>
<dbReference type="Gene3D" id="3.30.450.20">
    <property type="entry name" value="PAS domain"/>
    <property type="match status" value="3"/>
</dbReference>
<feature type="coiled-coil region" evidence="1">
    <location>
        <begin position="265"/>
        <end position="292"/>
    </location>
</feature>
<protein>
    <submittedName>
        <fullName evidence="6">Sensor domain-containing protein</fullName>
    </submittedName>
</protein>
<feature type="domain" description="GGDEF" evidence="4">
    <location>
        <begin position="458"/>
        <end position="627"/>
    </location>
</feature>
<dbReference type="InterPro" id="IPR001610">
    <property type="entry name" value="PAC"/>
</dbReference>
<dbReference type="PROSITE" id="PS50112">
    <property type="entry name" value="PAS"/>
    <property type="match status" value="2"/>
</dbReference>
<reference evidence="6" key="12">
    <citation type="journal article" date="2021" name="Curr. Opin. Microbiol.">
        <title>PAS domains in bacterial signal transduction.</title>
        <authorList>
            <person name="Stuffle E.C."/>
            <person name="Johnson M.S."/>
            <person name="Watts K.J."/>
        </authorList>
    </citation>
    <scope>NUCLEOTIDE SEQUENCE</scope>
</reference>
<reference evidence="6" key="8">
    <citation type="journal article" date="2006" name="Curr. Opin. Microbiol.">
        <title>Cyclic di-GMP as a second messenger.</title>
        <authorList>
            <person name="Romling U."/>
            <person name="Amikam D."/>
        </authorList>
    </citation>
    <scope>NUCLEOTIDE SEQUENCE</scope>
</reference>
<dbReference type="InterPro" id="IPR013767">
    <property type="entry name" value="PAS_fold"/>
</dbReference>
<reference evidence="6" key="6">
    <citation type="journal article" date="2004" name="Mol. Microbiol.">
        <title>GGDEF and EAL domains inversely regulate cyclic di-GMP levels and transition from sessility to motility.</title>
        <authorList>
            <person name="Simm R."/>
            <person name="Morr M."/>
            <person name="Kader A."/>
            <person name="Nimtz M."/>
            <person name="Romling U."/>
        </authorList>
    </citation>
    <scope>NUCLEOTIDE SEQUENCE</scope>
</reference>
<dbReference type="PROSITE" id="PS50113">
    <property type="entry name" value="PAC"/>
    <property type="match status" value="2"/>
</dbReference>
<dbReference type="InterPro" id="IPR000700">
    <property type="entry name" value="PAS-assoc_C"/>
</dbReference>
<accession>A0A8B6X4M0</accession>
<dbReference type="SUPFAM" id="SSF55073">
    <property type="entry name" value="Nucleotide cyclase"/>
    <property type="match status" value="2"/>
</dbReference>
<dbReference type="PROSITE" id="PS50887">
    <property type="entry name" value="GGDEF"/>
    <property type="match status" value="1"/>
</dbReference>
<evidence type="ECO:0000259" key="4">
    <source>
        <dbReference type="PROSITE" id="PS50887"/>
    </source>
</evidence>
<dbReference type="CDD" id="cd00130">
    <property type="entry name" value="PAS"/>
    <property type="match status" value="2"/>
</dbReference>
<dbReference type="Proteomes" id="UP000675920">
    <property type="component" value="Unplaced"/>
</dbReference>
<feature type="domain" description="PAC" evidence="3">
    <location>
        <begin position="96"/>
        <end position="148"/>
    </location>
</feature>
<dbReference type="InterPro" id="IPR043128">
    <property type="entry name" value="Rev_trsase/Diguanyl_cyclase"/>
</dbReference>
<dbReference type="PANTHER" id="PTHR44757:SF2">
    <property type="entry name" value="BIOFILM ARCHITECTURE MAINTENANCE PROTEIN MBAA"/>
    <property type="match status" value="1"/>
</dbReference>
<proteinExistence type="predicted"/>
<dbReference type="GO" id="GO:0006355">
    <property type="term" value="P:regulation of DNA-templated transcription"/>
    <property type="evidence" value="ECO:0007669"/>
    <property type="project" value="InterPro"/>
</dbReference>
<dbReference type="SMART" id="SM00267">
    <property type="entry name" value="GGDEF"/>
    <property type="match status" value="1"/>
</dbReference>
<reference evidence="6" key="4">
    <citation type="journal article" date="2004" name="Eur. J. Biochem.">
        <title>The PAS fold. A redefinition of the PAS domain based upon structural prediction.</title>
        <authorList>
            <person name="Hefti M.H."/>
            <person name="Francoijs K.J."/>
            <person name="de Vries S.C."/>
            <person name="Dixon R."/>
            <person name="Vervoort J."/>
        </authorList>
    </citation>
    <scope>NUCLEOTIDE SEQUENCE</scope>
</reference>
<dbReference type="RefSeq" id="WP_028311874.1">
    <property type="nucleotide sequence ID" value="NZ_AXWS01000014.1"/>
</dbReference>
<dbReference type="InterPro" id="IPR029787">
    <property type="entry name" value="Nucleotide_cyclase"/>
</dbReference>
<dbReference type="SMART" id="SM00086">
    <property type="entry name" value="PAC"/>
    <property type="match status" value="2"/>
</dbReference>
<dbReference type="Pfam" id="PF08447">
    <property type="entry name" value="PAS_3"/>
    <property type="match status" value="1"/>
</dbReference>
<evidence type="ECO:0000256" key="1">
    <source>
        <dbReference type="SAM" id="Coils"/>
    </source>
</evidence>
<reference evidence="6" key="11">
    <citation type="journal article" date="2016" name="J. Bacteriol.">
        <title>Diversity of Cyclic Di-GMP-Binding Proteins and Mechanisms.</title>
        <authorList>
            <person name="Chou S.H."/>
            <person name="Galperin M.Y."/>
        </authorList>
    </citation>
    <scope>NUCLEOTIDE SEQUENCE</scope>
</reference>
<dbReference type="OrthoDB" id="8929028at2"/>
<reference evidence="6" key="2">
    <citation type="journal article" date="1999" name="Microbiol. Mol. Biol. Rev.">
        <title>PAS domains: internal sensors of oxygen, redox potential, and light.</title>
        <authorList>
            <person name="Taylor B.L."/>
            <person name="Zhulin I.B."/>
        </authorList>
    </citation>
    <scope>NUCLEOTIDE SEQUENCE</scope>
</reference>
<keyword evidence="1" id="KW-0175">Coiled coil</keyword>
<reference evidence="6" key="3">
    <citation type="journal article" date="2001" name="FEMS Microbiol. Lett.">
        <title>Novel domains of the prokaryotic two-component signal transduction systems.</title>
        <authorList>
            <person name="Galperin M.Y."/>
            <person name="Nikolskaya A.N."/>
            <person name="Koonin E.V."/>
        </authorList>
    </citation>
    <scope>NUCLEOTIDE SEQUENCE</scope>
</reference>
<reference evidence="6" key="9">
    <citation type="journal article" date="2009" name="Nat. Rev. Microbiol.">
        <title>Structural and mechanistic determinants of c-di-GMP signalling.</title>
        <authorList>
            <person name="Schirmer T."/>
            <person name="Jenal U."/>
        </authorList>
    </citation>
    <scope>NUCLEOTIDE SEQUENCE</scope>
</reference>
<reference evidence="6" key="13">
    <citation type="submission" date="2025-08" db="UniProtKB">
        <authorList>
            <consortium name="RefSeq"/>
        </authorList>
    </citation>
    <scope>IDENTIFICATION</scope>
</reference>
<organism evidence="5 6">
    <name type="scientific">Derxia gummosa DSM 723</name>
    <dbReference type="NCBI Taxonomy" id="1121388"/>
    <lineage>
        <taxon>Bacteria</taxon>
        <taxon>Pseudomonadati</taxon>
        <taxon>Pseudomonadota</taxon>
        <taxon>Betaproteobacteria</taxon>
        <taxon>Burkholderiales</taxon>
        <taxon>Alcaligenaceae</taxon>
        <taxon>Derxia</taxon>
    </lineage>
</organism>
<reference evidence="6" key="5">
    <citation type="journal article" date="2004" name="Microbiology">
        <title>Cyclic di-GMP as a bacterial second messenger.</title>
        <authorList>
            <person name="D'Argenio D.A."/>
            <person name="Miller S.I."/>
        </authorList>
    </citation>
    <scope>NUCLEOTIDE SEQUENCE</scope>
</reference>
<reference evidence="6" key="7">
    <citation type="journal article" date="2005" name="Mol. Microbiol.">
        <title>C-di-GMP: the dawning of a novel bacterial signalling system.</title>
        <authorList>
            <person name="Romling U."/>
            <person name="Gomelsky M."/>
            <person name="Galperin M.Y."/>
        </authorList>
    </citation>
    <scope>NUCLEOTIDE SEQUENCE</scope>
</reference>
<dbReference type="Pfam" id="PF00990">
    <property type="entry name" value="GGDEF"/>
    <property type="match status" value="2"/>
</dbReference>
<dbReference type="InterPro" id="IPR013655">
    <property type="entry name" value="PAS_fold_3"/>
</dbReference>
<evidence type="ECO:0000259" key="2">
    <source>
        <dbReference type="PROSITE" id="PS50112"/>
    </source>
</evidence>
<dbReference type="Gene3D" id="3.30.70.270">
    <property type="match status" value="1"/>
</dbReference>
<feature type="domain" description="PAC" evidence="3">
    <location>
        <begin position="223"/>
        <end position="274"/>
    </location>
</feature>
<dbReference type="CDD" id="cd01949">
    <property type="entry name" value="GGDEF"/>
    <property type="match status" value="1"/>
</dbReference>
<feature type="domain" description="PAS" evidence="2">
    <location>
        <begin position="22"/>
        <end position="95"/>
    </location>
</feature>
<dbReference type="PANTHER" id="PTHR44757">
    <property type="entry name" value="DIGUANYLATE CYCLASE DGCP"/>
    <property type="match status" value="1"/>
</dbReference>
<evidence type="ECO:0000313" key="5">
    <source>
        <dbReference type="Proteomes" id="UP000675920"/>
    </source>
</evidence>
<dbReference type="SMART" id="SM00091">
    <property type="entry name" value="PAS"/>
    <property type="match status" value="3"/>
</dbReference>
<reference evidence="6" key="10">
    <citation type="journal article" date="2011" name="Annu. Rev. Microbiol.">
        <title>Ligand-binding PAS domains in a genomic, cellular, and structural context.</title>
        <authorList>
            <person name="Henry J.T."/>
            <person name="Crosson S."/>
        </authorList>
    </citation>
    <scope>NUCLEOTIDE SEQUENCE</scope>
</reference>
<dbReference type="InterPro" id="IPR052155">
    <property type="entry name" value="Biofilm_reg_signaling"/>
</dbReference>
<dbReference type="InterPro" id="IPR000014">
    <property type="entry name" value="PAS"/>
</dbReference>
<dbReference type="SUPFAM" id="SSF55785">
    <property type="entry name" value="PYP-like sensor domain (PAS domain)"/>
    <property type="match status" value="3"/>
</dbReference>
<dbReference type="Pfam" id="PF00989">
    <property type="entry name" value="PAS"/>
    <property type="match status" value="1"/>
</dbReference>
<dbReference type="InterPro" id="IPR035965">
    <property type="entry name" value="PAS-like_dom_sf"/>
</dbReference>
<dbReference type="NCBIfam" id="TIGR00229">
    <property type="entry name" value="sensory_box"/>
    <property type="match status" value="2"/>
</dbReference>
<evidence type="ECO:0000259" key="3">
    <source>
        <dbReference type="PROSITE" id="PS50113"/>
    </source>
</evidence>
<sequence>MAFDAGATGSYIASGLGADADDSDVLAGFARAFPDVLWVKTADAQRLLWVSQTVESIAGYPAADLVSGRRQWEDFVHPDDHSRVLAAMRRAPEGQFDEEYRIVTRGGATRWMRDRAFPLLDDAGRVSRVIGVCTDITAHKERARSMRAVQHRFQAMVEWSDDVFMVLDSHGVVLYVSGSHERNFGLGAADVVGRPLAARIHAHDLDHARRLAAELMNLPGSRSSGRLRLRRGDGSYAIVEGTASNLLHNPDIGAILLNYRDVTARHEAELALQRANAELQCLNAELESRVAARTAELERRGNELSVLAARNAALVAALPDLILRYGIDGTLREISGNHQHLIAPAEQLVGRGIFELGLPPDVARVQLDCFNRAHETRTTEVCNYSLMIRGELLDFEARVFRSADQEVVAVVRDVTDRRRAERRISYLARFDALTGLANRASLRVELAAMIDTARREQAGVCALFLDLDGFKRINDSLGHIAGDELLRTVANRLKRALPADKAGGALARAGVAGPASVLDPLGGAPIFDPAATRHLAARFGGDEFVAIAYLPRGVMLDSHARMLGHAIMTAISPPMTIARQRVGVTPSIGIALFPAHARGADELLQRADGAMYAAKAAGKACVCMAGEAAPPAGTPGAGG</sequence>
<keyword evidence="5" id="KW-1185">Reference proteome</keyword>
<dbReference type="InterPro" id="IPR000160">
    <property type="entry name" value="GGDEF_dom"/>
</dbReference>
<name>A0A8B6X4M0_9BURK</name>
<feature type="domain" description="PAS" evidence="2">
    <location>
        <begin position="149"/>
        <end position="219"/>
    </location>
</feature>
<dbReference type="NCBIfam" id="TIGR00254">
    <property type="entry name" value="GGDEF"/>
    <property type="match status" value="2"/>
</dbReference>